<dbReference type="EMBL" id="JBJQND010000003">
    <property type="protein sequence ID" value="KAL3883646.1"/>
    <property type="molecule type" value="Genomic_DNA"/>
</dbReference>
<evidence type="ECO:0000256" key="2">
    <source>
        <dbReference type="ARBA" id="ARBA00010790"/>
    </source>
</evidence>
<dbReference type="Gene3D" id="3.50.50.60">
    <property type="entry name" value="FAD/NAD(P)-binding domain"/>
    <property type="match status" value="1"/>
</dbReference>
<feature type="transmembrane region" description="Helical" evidence="6">
    <location>
        <begin position="12"/>
        <end position="31"/>
    </location>
</feature>
<dbReference type="InterPro" id="IPR036188">
    <property type="entry name" value="FAD/NAD-bd_sf"/>
</dbReference>
<dbReference type="Pfam" id="PF05199">
    <property type="entry name" value="GMC_oxred_C"/>
    <property type="match status" value="1"/>
</dbReference>
<dbReference type="Pfam" id="PF00732">
    <property type="entry name" value="GMC_oxred_N"/>
    <property type="match status" value="1"/>
</dbReference>
<keyword evidence="6" id="KW-0812">Transmembrane</keyword>
<dbReference type="InterPro" id="IPR007867">
    <property type="entry name" value="GMC_OxRtase_C"/>
</dbReference>
<keyword evidence="9" id="KW-1185">Reference proteome</keyword>
<evidence type="ECO:0000256" key="4">
    <source>
        <dbReference type="ARBA" id="ARBA00022827"/>
    </source>
</evidence>
<comment type="cofactor">
    <cofactor evidence="1 5">
        <name>FAD</name>
        <dbReference type="ChEBI" id="CHEBI:57692"/>
    </cofactor>
</comment>
<protein>
    <recommendedName>
        <fullName evidence="7">Glucose-methanol-choline oxidoreductase N-terminal domain-containing protein</fullName>
    </recommendedName>
</protein>
<dbReference type="PIRSF" id="PIRSF000137">
    <property type="entry name" value="Alcohol_oxidase"/>
    <property type="match status" value="1"/>
</dbReference>
<evidence type="ECO:0000256" key="6">
    <source>
        <dbReference type="SAM" id="Phobius"/>
    </source>
</evidence>
<evidence type="ECO:0000313" key="9">
    <source>
        <dbReference type="Proteomes" id="UP001634394"/>
    </source>
</evidence>
<keyword evidence="4 5" id="KW-0274">FAD</keyword>
<gene>
    <name evidence="8" type="ORF">ACJMK2_029888</name>
</gene>
<feature type="domain" description="Glucose-methanol-choline oxidoreductase N-terminal" evidence="7">
    <location>
        <begin position="306"/>
        <end position="320"/>
    </location>
</feature>
<dbReference type="AlphaFoldDB" id="A0ABD3XDN2"/>
<dbReference type="PANTHER" id="PTHR11552:SF147">
    <property type="entry name" value="CHOLINE DEHYDROGENASE, MITOCHONDRIAL"/>
    <property type="match status" value="1"/>
</dbReference>
<evidence type="ECO:0000256" key="3">
    <source>
        <dbReference type="ARBA" id="ARBA00022630"/>
    </source>
</evidence>
<dbReference type="Proteomes" id="UP001634394">
    <property type="component" value="Unassembled WGS sequence"/>
</dbReference>
<evidence type="ECO:0000256" key="1">
    <source>
        <dbReference type="ARBA" id="ARBA00001974"/>
    </source>
</evidence>
<keyword evidence="3" id="KW-0285">Flavoprotein</keyword>
<reference evidence="8 9" key="1">
    <citation type="submission" date="2024-11" db="EMBL/GenBank/DDBJ databases">
        <title>Chromosome-level genome assembly of the freshwater bivalve Anodonta woodiana.</title>
        <authorList>
            <person name="Chen X."/>
        </authorList>
    </citation>
    <scope>NUCLEOTIDE SEQUENCE [LARGE SCALE GENOMIC DNA]</scope>
    <source>
        <strain evidence="8">MN2024</strain>
        <tissue evidence="8">Gills</tissue>
    </source>
</reference>
<dbReference type="PROSITE" id="PS00624">
    <property type="entry name" value="GMC_OXRED_2"/>
    <property type="match status" value="1"/>
</dbReference>
<dbReference type="InterPro" id="IPR000172">
    <property type="entry name" value="GMC_OxRdtase_N"/>
</dbReference>
<accession>A0ABD3XDN2</accession>
<keyword evidence="6" id="KW-1133">Transmembrane helix</keyword>
<comment type="similarity">
    <text evidence="2">Belongs to the GMC oxidoreductase family.</text>
</comment>
<dbReference type="SUPFAM" id="SSF54373">
    <property type="entry name" value="FAD-linked reductases, C-terminal domain"/>
    <property type="match status" value="1"/>
</dbReference>
<dbReference type="InterPro" id="IPR012132">
    <property type="entry name" value="GMC_OxRdtase"/>
</dbReference>
<dbReference type="SUPFAM" id="SSF51905">
    <property type="entry name" value="FAD/NAD(P)-binding domain"/>
    <property type="match status" value="1"/>
</dbReference>
<feature type="binding site" evidence="5">
    <location>
        <position position="271"/>
    </location>
    <ligand>
        <name>FAD</name>
        <dbReference type="ChEBI" id="CHEBI:57692"/>
    </ligand>
</feature>
<dbReference type="Gene3D" id="3.30.560.10">
    <property type="entry name" value="Glucose Oxidase, domain 3"/>
    <property type="match status" value="1"/>
</dbReference>
<dbReference type="PANTHER" id="PTHR11552">
    <property type="entry name" value="GLUCOSE-METHANOL-CHOLINE GMC OXIDOREDUCTASE"/>
    <property type="match status" value="1"/>
</dbReference>
<organism evidence="8 9">
    <name type="scientific">Sinanodonta woodiana</name>
    <name type="common">Chinese pond mussel</name>
    <name type="synonym">Anodonta woodiana</name>
    <dbReference type="NCBI Taxonomy" id="1069815"/>
    <lineage>
        <taxon>Eukaryota</taxon>
        <taxon>Metazoa</taxon>
        <taxon>Spiralia</taxon>
        <taxon>Lophotrochozoa</taxon>
        <taxon>Mollusca</taxon>
        <taxon>Bivalvia</taxon>
        <taxon>Autobranchia</taxon>
        <taxon>Heteroconchia</taxon>
        <taxon>Palaeoheterodonta</taxon>
        <taxon>Unionida</taxon>
        <taxon>Unionoidea</taxon>
        <taxon>Unionidae</taxon>
        <taxon>Unioninae</taxon>
        <taxon>Sinanodonta</taxon>
    </lineage>
</organism>
<evidence type="ECO:0000313" key="8">
    <source>
        <dbReference type="EMBL" id="KAL3883646.1"/>
    </source>
</evidence>
<name>A0ABD3XDN2_SINWO</name>
<evidence type="ECO:0000259" key="7">
    <source>
        <dbReference type="PROSITE" id="PS00624"/>
    </source>
</evidence>
<comment type="caution">
    <text evidence="8">The sequence shown here is derived from an EMBL/GenBank/DDBJ whole genome shotgun (WGS) entry which is preliminary data.</text>
</comment>
<evidence type="ECO:0000256" key="5">
    <source>
        <dbReference type="PIRSR" id="PIRSR000137-2"/>
    </source>
</evidence>
<sequence>MRTLTGEDLKKTLGWWIVLATFASLFALTYIRTLDLSPHGTVITKALTTYDYVIVGGGVAGSVVAARLSENPSLTILVLEAGGEETGNIWYHVPLTAFVTHATEADWKYKTVPQKHACFAAKEQRCSLVRGKIMGGSSMTNNMVYSRGSRDDYETWANLSSSAWNFDNTLPYFLKSEDMRIEQFKKSEYHSEGGLLSVSDTSVVEPKLSEAFLEAGKELGYETIDCNGKADIGFCLMQSTVDDGQRGSTVNYFLRPAMSRPNLHVIVHSVVIKILIQNKRAVGVEYLRNGRKQTVGATREVILSAGSIESPHILLLSGIGPRLHLQHFKIPIHADLPVGENLQDHMIFSLRIAANQSSFITADKAFSLLSQMKYFLFSSGVLGSNAGLIASAFMKTDPRSRIGKPDVELTLKAVMNEQELKDHFKESSDMGQAWNIMEETDGFTVSVKLLNPKSRGTVQLRSINPLDMPLIDPMYLKEQDDINTFIRGIKVALSLLNTKSFRKMKARLADKPYPSCIQHKMYSDAYWTCLLRHHAVSSDQPTSTCRLGPVKGSDSVLDPQLRVKGIANLRVVDESVMPTTVSGDTYATAIMIGEKAADMIKRKNTVEKFRKRIKKLKLVS</sequence>
<keyword evidence="6" id="KW-0472">Membrane</keyword>
<feature type="binding site" evidence="5">
    <location>
        <begin position="141"/>
        <end position="144"/>
    </location>
    <ligand>
        <name>FAD</name>
        <dbReference type="ChEBI" id="CHEBI:57692"/>
    </ligand>
</feature>
<proteinExistence type="inferred from homology"/>